<dbReference type="EMBL" id="QLTT01000009">
    <property type="protein sequence ID" value="RAS61906.1"/>
    <property type="molecule type" value="Genomic_DNA"/>
</dbReference>
<feature type="region of interest" description="Disordered" evidence="1">
    <location>
        <begin position="1"/>
        <end position="23"/>
    </location>
</feature>
<sequence length="109" mass="11348">MARMSAKSRSSISGTVHGPVTQIGNVRGDVHISTSPGVSWPVHVGVVPRQSDCYQDRPTTRLTGLAVLRGMGGVGKVLGPQRSPAATTSRACAGPQAIPSAPFENWKNS</sequence>
<proteinExistence type="predicted"/>
<feature type="region of interest" description="Disordered" evidence="1">
    <location>
        <begin position="79"/>
        <end position="109"/>
    </location>
</feature>
<evidence type="ECO:0000313" key="3">
    <source>
        <dbReference type="Proteomes" id="UP000248714"/>
    </source>
</evidence>
<evidence type="ECO:0000256" key="1">
    <source>
        <dbReference type="SAM" id="MobiDB-lite"/>
    </source>
</evidence>
<name>A0ABX9E2H6_9PSEU</name>
<accession>A0ABX9E2H6</accession>
<reference evidence="2 3" key="1">
    <citation type="submission" date="2018-06" db="EMBL/GenBank/DDBJ databases">
        <title>Genomic Encyclopedia of Type Strains, Phase IV (KMG-IV): sequencing the most valuable type-strain genomes for metagenomic binning, comparative biology and taxonomic classification.</title>
        <authorList>
            <person name="Goeker M."/>
        </authorList>
    </citation>
    <scope>NUCLEOTIDE SEQUENCE [LARGE SCALE GENOMIC DNA]</scope>
    <source>
        <strain evidence="2 3">DSM 45479</strain>
    </source>
</reference>
<gene>
    <name evidence="2" type="ORF">C8D87_109353</name>
</gene>
<organism evidence="2 3">
    <name type="scientific">Lentzea atacamensis</name>
    <dbReference type="NCBI Taxonomy" id="531938"/>
    <lineage>
        <taxon>Bacteria</taxon>
        <taxon>Bacillati</taxon>
        <taxon>Actinomycetota</taxon>
        <taxon>Actinomycetes</taxon>
        <taxon>Pseudonocardiales</taxon>
        <taxon>Pseudonocardiaceae</taxon>
        <taxon>Lentzea</taxon>
    </lineage>
</organism>
<dbReference type="Proteomes" id="UP000248714">
    <property type="component" value="Unassembled WGS sequence"/>
</dbReference>
<protein>
    <submittedName>
        <fullName evidence="2">Uncharacterized protein</fullName>
    </submittedName>
</protein>
<comment type="caution">
    <text evidence="2">The sequence shown here is derived from an EMBL/GenBank/DDBJ whole genome shotgun (WGS) entry which is preliminary data.</text>
</comment>
<evidence type="ECO:0000313" key="2">
    <source>
        <dbReference type="EMBL" id="RAS61906.1"/>
    </source>
</evidence>
<keyword evidence="3" id="KW-1185">Reference proteome</keyword>